<dbReference type="Proteomes" id="UP000238413">
    <property type="component" value="Chromosome"/>
</dbReference>
<dbReference type="SUPFAM" id="SSF51338">
    <property type="entry name" value="Composite domain of metallo-dependent hydrolases"/>
    <property type="match status" value="1"/>
</dbReference>
<evidence type="ECO:0000313" key="2">
    <source>
        <dbReference type="EMBL" id="AVH54597.1"/>
    </source>
</evidence>
<organism evidence="2 3">
    <name type="scientific">Streptomyces dengpaensis</name>
    <dbReference type="NCBI Taxonomy" id="2049881"/>
    <lineage>
        <taxon>Bacteria</taxon>
        <taxon>Bacillati</taxon>
        <taxon>Actinomycetota</taxon>
        <taxon>Actinomycetes</taxon>
        <taxon>Kitasatosporales</taxon>
        <taxon>Streptomycetaceae</taxon>
        <taxon>Streptomyces</taxon>
    </lineage>
</organism>
<dbReference type="Gene3D" id="2.30.40.10">
    <property type="entry name" value="Urease, subunit C, domain 1"/>
    <property type="match status" value="1"/>
</dbReference>
<sequence length="553" mass="60473">MTAAGPDLILHNAAVYTVDPDRPWASAVAVADGRVVSVGSDDEVLPLAKERTVVRDLGGRMMMPGIVDGHSHLMLGGAADYWEVAIDPSDSLEKILDIVRAEAERLEPGTWIIGGIVGSLVMGEIKDASYLARLDEVSPEHPVLLRDDTQHNRWVNSRTLDLMGVTADTPDPEGGFYVRDAEGQLTGVLWELACRHAEEVAQAHMPDLAERKAKSAERAIEILNSFGITATQEAATFRTALAAFRDLDESGALNAWVVASLPARDFVVDVGEVGDELFNVAEEYRTAHLRPDFIKGVVDGIPMSYTAAFLEPYTGDHHHHDLHYAGTTYFTMPELVRLLDNAHRRGLGVKLHALGDGSVRLILDAVEVVRDLRGPGLRAQIAHVAFVHPDDLPRFAELGVVADLSPAVWWPNPITEAVRAVLDDERMDRIWPFRDLDETGALLVAGSDWPCANPTPSPWLGIEAMVTRADPTGSFPGELNREQGLDLETVLRIYTHNAAVSMGLGDEAGRIAVGRSADLIVLDQNLFEIAPERIHRTQVDETYFAGRQVYSRG</sequence>
<name>A0ABN5HTX0_9ACTN</name>
<dbReference type="EMBL" id="CP026652">
    <property type="protein sequence ID" value="AVH54597.1"/>
    <property type="molecule type" value="Genomic_DNA"/>
</dbReference>
<gene>
    <name evidence="2" type="ORF">C4B68_00695</name>
</gene>
<dbReference type="PANTHER" id="PTHR22642:SF2">
    <property type="entry name" value="PROTEIN LONG AFTER FAR-RED 3"/>
    <property type="match status" value="1"/>
</dbReference>
<dbReference type="InterPro" id="IPR032466">
    <property type="entry name" value="Metal_Hydrolase"/>
</dbReference>
<reference evidence="2 3" key="1">
    <citation type="submission" date="2018-02" db="EMBL/GenBank/DDBJ databases">
        <title>Complete genome sequence of Streptomyces dengpaensis, the producer of angucyclines.</title>
        <authorList>
            <person name="Yumei L."/>
        </authorList>
    </citation>
    <scope>NUCLEOTIDE SEQUENCE [LARGE SCALE GENOMIC DNA]</scope>
    <source>
        <strain evidence="2 3">XZHG99</strain>
    </source>
</reference>
<evidence type="ECO:0000259" key="1">
    <source>
        <dbReference type="Pfam" id="PF07969"/>
    </source>
</evidence>
<dbReference type="CDD" id="cd01300">
    <property type="entry name" value="YtcJ_like"/>
    <property type="match status" value="1"/>
</dbReference>
<dbReference type="PANTHER" id="PTHR22642">
    <property type="entry name" value="IMIDAZOLONEPROPIONASE"/>
    <property type="match status" value="1"/>
</dbReference>
<keyword evidence="3" id="KW-1185">Reference proteome</keyword>
<dbReference type="SUPFAM" id="SSF51556">
    <property type="entry name" value="Metallo-dependent hydrolases"/>
    <property type="match status" value="1"/>
</dbReference>
<dbReference type="Gene3D" id="3.10.310.70">
    <property type="match status" value="1"/>
</dbReference>
<accession>A0ABN5HTX0</accession>
<feature type="domain" description="Amidohydrolase 3" evidence="1">
    <location>
        <begin position="54"/>
        <end position="550"/>
    </location>
</feature>
<dbReference type="Pfam" id="PF07969">
    <property type="entry name" value="Amidohydro_3"/>
    <property type="match status" value="1"/>
</dbReference>
<dbReference type="InterPro" id="IPR033932">
    <property type="entry name" value="YtcJ-like"/>
</dbReference>
<dbReference type="InterPro" id="IPR011059">
    <property type="entry name" value="Metal-dep_hydrolase_composite"/>
</dbReference>
<proteinExistence type="predicted"/>
<dbReference type="InterPro" id="IPR013108">
    <property type="entry name" value="Amidohydro_3"/>
</dbReference>
<dbReference type="RefSeq" id="WP_099506783.1">
    <property type="nucleotide sequence ID" value="NZ_CP026652.1"/>
</dbReference>
<protein>
    <submittedName>
        <fullName evidence="2">Amidohydrolase</fullName>
    </submittedName>
</protein>
<dbReference type="Gene3D" id="3.20.20.140">
    <property type="entry name" value="Metal-dependent hydrolases"/>
    <property type="match status" value="1"/>
</dbReference>
<evidence type="ECO:0000313" key="3">
    <source>
        <dbReference type="Proteomes" id="UP000238413"/>
    </source>
</evidence>